<keyword evidence="1" id="KW-0812">Transmembrane</keyword>
<dbReference type="PANTHER" id="PTHR37816">
    <property type="entry name" value="YALI0E33011P"/>
    <property type="match status" value="1"/>
</dbReference>
<dbReference type="EMBL" id="UGSC01000001">
    <property type="protein sequence ID" value="SUA69591.1"/>
    <property type="molecule type" value="Genomic_DNA"/>
</dbReference>
<dbReference type="Gene3D" id="3.40.50.300">
    <property type="entry name" value="P-loop containing nucleotide triphosphate hydrolases"/>
    <property type="match status" value="1"/>
</dbReference>
<reference evidence="2 3" key="1">
    <citation type="submission" date="2018-06" db="EMBL/GenBank/DDBJ databases">
        <authorList>
            <consortium name="Pathogen Informatics"/>
            <person name="Doyle S."/>
        </authorList>
    </citation>
    <scope>NUCLEOTIDE SEQUENCE [LARGE SCALE GENOMIC DNA]</scope>
    <source>
        <strain evidence="2 3">NCTC10343</strain>
    </source>
</reference>
<dbReference type="InterPro" id="IPR052922">
    <property type="entry name" value="Cytidylate_Kinase-2"/>
</dbReference>
<dbReference type="GO" id="GO:0016301">
    <property type="term" value="F:kinase activity"/>
    <property type="evidence" value="ECO:0007669"/>
    <property type="project" value="UniProtKB-KW"/>
</dbReference>
<dbReference type="PANTHER" id="PTHR37816:SF2">
    <property type="entry name" value="DNA TOPOLOGY MODULATION PROTEIN FLAR-RELATED PROTEIN"/>
    <property type="match status" value="1"/>
</dbReference>
<name>A0A378XZ66_PAEPO</name>
<feature type="transmembrane region" description="Helical" evidence="1">
    <location>
        <begin position="6"/>
        <end position="31"/>
    </location>
</feature>
<keyword evidence="1" id="KW-0472">Membrane</keyword>
<dbReference type="SUPFAM" id="SSF52540">
    <property type="entry name" value="P-loop containing nucleoside triphosphate hydrolases"/>
    <property type="match status" value="1"/>
</dbReference>
<keyword evidence="1" id="KW-1133">Transmembrane helix</keyword>
<dbReference type="Proteomes" id="UP000254400">
    <property type="component" value="Unassembled WGS sequence"/>
</dbReference>
<evidence type="ECO:0000313" key="3">
    <source>
        <dbReference type="Proteomes" id="UP000254400"/>
    </source>
</evidence>
<organism evidence="2 3">
    <name type="scientific">Paenibacillus polymyxa</name>
    <name type="common">Bacillus polymyxa</name>
    <dbReference type="NCBI Taxonomy" id="1406"/>
    <lineage>
        <taxon>Bacteria</taxon>
        <taxon>Bacillati</taxon>
        <taxon>Bacillota</taxon>
        <taxon>Bacilli</taxon>
        <taxon>Bacillales</taxon>
        <taxon>Paenibacillaceae</taxon>
        <taxon>Paenibacillus</taxon>
    </lineage>
</organism>
<sequence>MDSVKYAIVFLPLFLLYLLLKGGALAVGFLYRLIYSTLTLRGEVSDELLAVQHAKRIIVIGSPGSGKTFLAKRLSMWTHLPYISLDDLYWGPEWKRSTDKQFHKQLGEVLQGEEWIIEGNYHERYFTERLQRSDTIIVMDVSTIEAISGVITRSLNRFLFSKELPKGVEQEAVRIWDISPRFVRFVLGFRRRIRPKIWPLILQYGNERNLIILKSKYRSCPWLSPDRQLSP</sequence>
<dbReference type="AlphaFoldDB" id="A0A378XZ66"/>
<gene>
    <name evidence="2" type="ORF">NCTC10343_02452</name>
</gene>
<keyword evidence="2" id="KW-0808">Transferase</keyword>
<proteinExistence type="predicted"/>
<protein>
    <submittedName>
        <fullName evidence="2">Kinase from adenilate kinase family, flar</fullName>
    </submittedName>
</protein>
<accession>A0A378XZ66</accession>
<evidence type="ECO:0000313" key="2">
    <source>
        <dbReference type="EMBL" id="SUA69591.1"/>
    </source>
</evidence>
<dbReference type="RefSeq" id="WP_017428508.1">
    <property type="nucleotide sequence ID" value="NZ_CP023711.1"/>
</dbReference>
<dbReference type="InterPro" id="IPR027417">
    <property type="entry name" value="P-loop_NTPase"/>
</dbReference>
<dbReference type="GeneID" id="93345850"/>
<evidence type="ECO:0000256" key="1">
    <source>
        <dbReference type="SAM" id="Phobius"/>
    </source>
</evidence>
<keyword evidence="2" id="KW-0418">Kinase</keyword>